<feature type="binding site" description="in other chain" evidence="14">
    <location>
        <begin position="163"/>
        <end position="165"/>
    </location>
    <ligand>
        <name>substrate</name>
        <note>ligand shared between dimeric partners</note>
    </ligand>
</feature>
<dbReference type="GO" id="GO:0016208">
    <property type="term" value="F:AMP binding"/>
    <property type="evidence" value="ECO:0007669"/>
    <property type="project" value="TreeGrafter"/>
</dbReference>
<keyword evidence="9 14" id="KW-0418">Kinase</keyword>
<sequence length="778" mass="84049">MSESTSPLPGRGKSRRIGILTSGGDAPGMNAAIRAITRTAILNNCEPYAIHEGYEGLIQGGSMIRPLLWEDVRGFLARGGTLIGSARCARFREREGRLQAAKNMVLSGIDALIVCGGDGSLTGADLFRSEWSGLLKELVEMGTLSAAQVAPHQTLNIVGLLGSIDNDFYGTDATIGCYSALTRICESIDAVFDTASSHCRGFVIEVMGRHCGWLALMAAIATGADWLFIPERPPRDGWEDDMCSIIMKNRKQGKRRTIVIIAEGAQDSELNHIASSTVKDLLSSRLGLDTRVTVLGHIQRGGTPCFYDRWLATMQGIKAVQAVLDMTPDTPSPVVTIQEDKIALSNLSETVAGTKKVSLHMQAKDFQAAMKLRDPEFLEYHKAYRHLNAADYRKMIVPPEKQMRIAIIHVGGPAGGMNPATRAAVAYCLAKGHTPIAIHNGFPGLCRHHADKPIGSVREVEVLESDDWLNVGGSDIGTNCGLPSEDMHTTAKCFELYRFDALFVIGGFEAFTAVSQLRLAREVYPAFRIPLILLPASVSNNVPGTEYSLGSDTSLNTLVTFCDVIRQSASSSGHCVFVVEAQGADSGYLATLAGLAVGAATVYTPDRKINLARLSGDVAYLRQQFAQDHGANKAGKIIIRNERASPIYTTEMIAKIMQDEGNNRFQAQGVVPGHFQQGGHVSPIDRIRAFRMAVKCMEHLESFAGRSADEIMADENSVTVIGFKDSHVRLSPFGGLTGVEATDANWAHQRPVHEPWLRLQHVVDALSGRASNGGVLGG</sequence>
<dbReference type="GO" id="GO:0005945">
    <property type="term" value="C:6-phosphofructokinase complex"/>
    <property type="evidence" value="ECO:0007669"/>
    <property type="project" value="TreeGrafter"/>
</dbReference>
<dbReference type="AlphaFoldDB" id="A0A5M3Z7V5"/>
<dbReference type="FunFam" id="3.40.50.460:FF:000007">
    <property type="entry name" value="ATP-dependent 6-phosphofructokinase"/>
    <property type="match status" value="1"/>
</dbReference>
<feature type="region of interest" description="Interdomain linker" evidence="14">
    <location>
        <begin position="390"/>
        <end position="403"/>
    </location>
</feature>
<dbReference type="GO" id="GO:0070095">
    <property type="term" value="F:fructose-6-phosphate binding"/>
    <property type="evidence" value="ECO:0007669"/>
    <property type="project" value="TreeGrafter"/>
</dbReference>
<proteinExistence type="inferred from homology"/>
<dbReference type="VEuPathDB" id="FungiDB:ATEG_07646"/>
<dbReference type="Gene3D" id="3.40.50.460">
    <property type="entry name" value="Phosphofructokinase domain"/>
    <property type="match status" value="2"/>
</dbReference>
<dbReference type="Proteomes" id="UP000452235">
    <property type="component" value="Unassembled WGS sequence"/>
</dbReference>
<keyword evidence="8 14" id="KW-0547">Nucleotide-binding</keyword>
<feature type="domain" description="Phosphofructokinase" evidence="16">
    <location>
        <begin position="16"/>
        <end position="323"/>
    </location>
</feature>
<feature type="binding site" description="in other chain" evidence="14">
    <location>
        <begin position="674"/>
        <end position="677"/>
    </location>
    <ligand>
        <name>beta-D-fructose 2,6-bisphosphate</name>
        <dbReference type="ChEBI" id="CHEBI:58579"/>
        <note>allosteric activator; ligand shared between dimeric partners</note>
    </ligand>
</feature>
<keyword evidence="6 14" id="KW-0808">Transferase</keyword>
<protein>
    <recommendedName>
        <fullName evidence="14">ATP-dependent 6-phosphofructokinase</fullName>
        <shortName evidence="14">ATP-PFK</shortName>
        <shortName evidence="14">Phosphofructokinase</shortName>
        <ecNumber evidence="14">2.7.1.11</ecNumber>
    </recommendedName>
    <alternativeName>
        <fullName evidence="14">Phosphohexokinase</fullName>
    </alternativeName>
</protein>
<dbReference type="InterPro" id="IPR015912">
    <property type="entry name" value="Phosphofructokinase_CS"/>
</dbReference>
<evidence type="ECO:0000256" key="6">
    <source>
        <dbReference type="ARBA" id="ARBA00022679"/>
    </source>
</evidence>
<dbReference type="EMBL" id="BLJY01000009">
    <property type="protein sequence ID" value="GFF18876.1"/>
    <property type="molecule type" value="Genomic_DNA"/>
</dbReference>
<dbReference type="EC" id="2.7.1.11" evidence="14"/>
<evidence type="ECO:0000313" key="17">
    <source>
        <dbReference type="EMBL" id="GFF18876.1"/>
    </source>
</evidence>
<comment type="caution">
    <text evidence="17">The sequence shown here is derived from an EMBL/GenBank/DDBJ whole genome shotgun (WGS) entry which is preliminary data.</text>
</comment>
<keyword evidence="4 14" id="KW-0963">Cytoplasm</keyword>
<organism evidence="17 18">
    <name type="scientific">Aspergillus terreus</name>
    <dbReference type="NCBI Taxonomy" id="33178"/>
    <lineage>
        <taxon>Eukaryota</taxon>
        <taxon>Fungi</taxon>
        <taxon>Dikarya</taxon>
        <taxon>Ascomycota</taxon>
        <taxon>Pezizomycotina</taxon>
        <taxon>Eurotiomycetes</taxon>
        <taxon>Eurotiomycetidae</taxon>
        <taxon>Eurotiales</taxon>
        <taxon>Aspergillaceae</taxon>
        <taxon>Aspergillus</taxon>
        <taxon>Aspergillus subgen. Circumdati</taxon>
    </lineage>
</organism>
<feature type="binding site" evidence="14">
    <location>
        <begin position="117"/>
        <end position="120"/>
    </location>
    <ligand>
        <name>ATP</name>
        <dbReference type="ChEBI" id="CHEBI:30616"/>
    </ligand>
</feature>
<evidence type="ECO:0000256" key="7">
    <source>
        <dbReference type="ARBA" id="ARBA00022723"/>
    </source>
</evidence>
<comment type="cofactor">
    <cofactor evidence="1 14">
        <name>Mg(2+)</name>
        <dbReference type="ChEBI" id="CHEBI:18420"/>
    </cofactor>
</comment>
<dbReference type="NCBIfam" id="TIGR02478">
    <property type="entry name" value="6PF1K_euk"/>
    <property type="match status" value="1"/>
</dbReference>
<evidence type="ECO:0000256" key="11">
    <source>
        <dbReference type="ARBA" id="ARBA00022842"/>
    </source>
</evidence>
<feature type="binding site" evidence="14">
    <location>
        <position position="291"/>
    </location>
    <ligand>
        <name>substrate</name>
        <note>ligand shared between dimeric partners</note>
    </ligand>
</feature>
<dbReference type="InterPro" id="IPR022953">
    <property type="entry name" value="ATP_PFK"/>
</dbReference>
<keyword evidence="7 14" id="KW-0479">Metal-binding</keyword>
<evidence type="ECO:0000259" key="16">
    <source>
        <dbReference type="Pfam" id="PF00365"/>
    </source>
</evidence>
<keyword evidence="12 14" id="KW-0324">Glycolysis</keyword>
<evidence type="ECO:0000256" key="12">
    <source>
        <dbReference type="ARBA" id="ARBA00023152"/>
    </source>
</evidence>
<feature type="region of interest" description="C-terminal regulatory PFK domain 2" evidence="14">
    <location>
        <begin position="404"/>
        <end position="778"/>
    </location>
</feature>
<feature type="binding site" description="in other chain" evidence="14">
    <location>
        <begin position="207"/>
        <end position="209"/>
    </location>
    <ligand>
        <name>substrate</name>
        <note>ligand shared between dimeric partners</note>
    </ligand>
</feature>
<dbReference type="SUPFAM" id="SSF53784">
    <property type="entry name" value="Phosphofructokinase"/>
    <property type="match status" value="2"/>
</dbReference>
<gene>
    <name evidence="17" type="ORF">ATEIFO6365_0009023900</name>
</gene>
<dbReference type="GO" id="GO:0048029">
    <property type="term" value="F:monosaccharide binding"/>
    <property type="evidence" value="ECO:0007669"/>
    <property type="project" value="TreeGrafter"/>
</dbReference>
<dbReference type="PANTHER" id="PTHR13697:SF4">
    <property type="entry name" value="ATP-DEPENDENT 6-PHOSPHOFRUCTOKINASE"/>
    <property type="match status" value="1"/>
</dbReference>
<dbReference type="Gene3D" id="3.40.50.450">
    <property type="match status" value="2"/>
</dbReference>
<feature type="binding site" description="in other chain" evidence="14">
    <location>
        <position position="263"/>
    </location>
    <ligand>
        <name>substrate</name>
        <note>ligand shared between dimeric partners</note>
    </ligand>
</feature>
<evidence type="ECO:0000256" key="2">
    <source>
        <dbReference type="ARBA" id="ARBA00004496"/>
    </source>
</evidence>
<feature type="active site" description="Proton acceptor" evidence="14">
    <location>
        <position position="165"/>
    </location>
</feature>
<comment type="subunit">
    <text evidence="14">Homotetramer.</text>
</comment>
<dbReference type="GO" id="GO:0046872">
    <property type="term" value="F:metal ion binding"/>
    <property type="evidence" value="ECO:0007669"/>
    <property type="project" value="UniProtKB-KW"/>
</dbReference>
<feature type="domain" description="Phosphofructokinase" evidence="16">
    <location>
        <begin position="404"/>
        <end position="700"/>
    </location>
</feature>
<reference evidence="17 18" key="1">
    <citation type="submission" date="2020-01" db="EMBL/GenBank/DDBJ databases">
        <title>Aspergillus terreus IFO 6365 whole genome shotgun sequence.</title>
        <authorList>
            <person name="Kanamasa S."/>
            <person name="Takahashi H."/>
        </authorList>
    </citation>
    <scope>NUCLEOTIDE SEQUENCE [LARGE SCALE GENOMIC DNA]</scope>
    <source>
        <strain evidence="17 18">IFO 6365</strain>
    </source>
</reference>
<comment type="function">
    <text evidence="14">Catalyzes the phosphorylation of D-fructose 6-phosphate to fructose 1,6-bisphosphate by ATP, the first committing step of glycolysis.</text>
</comment>
<evidence type="ECO:0000256" key="4">
    <source>
        <dbReference type="ARBA" id="ARBA00022490"/>
    </source>
</evidence>
<comment type="similarity">
    <text evidence="14">Belongs to the phosphofructokinase type A (PFKA) family. ATP-dependent PFK group I subfamily. Eukaryotic two domain clade 'E' sub-subfamily.</text>
</comment>
<evidence type="ECO:0000256" key="10">
    <source>
        <dbReference type="ARBA" id="ARBA00022840"/>
    </source>
</evidence>
<dbReference type="GO" id="GO:0042802">
    <property type="term" value="F:identical protein binding"/>
    <property type="evidence" value="ECO:0007669"/>
    <property type="project" value="TreeGrafter"/>
</dbReference>
<evidence type="ECO:0000256" key="13">
    <source>
        <dbReference type="ARBA" id="ARBA00048070"/>
    </source>
</evidence>
<comment type="activity regulation">
    <text evidence="14">Allosterically activated by ADP, AMP, or fructose 2,6-bisphosphate, and allosterically inhibited by ATP or citrate.</text>
</comment>
<evidence type="ECO:0000256" key="9">
    <source>
        <dbReference type="ARBA" id="ARBA00022777"/>
    </source>
</evidence>
<dbReference type="Pfam" id="PF00365">
    <property type="entry name" value="PFK"/>
    <property type="match status" value="2"/>
</dbReference>
<evidence type="ECO:0000256" key="1">
    <source>
        <dbReference type="ARBA" id="ARBA00001946"/>
    </source>
</evidence>
<keyword evidence="10 14" id="KW-0067">ATP-binding</keyword>
<feature type="binding site" evidence="14">
    <location>
        <begin position="87"/>
        <end position="88"/>
    </location>
    <ligand>
        <name>ATP</name>
        <dbReference type="ChEBI" id="CHEBI:30616"/>
    </ligand>
</feature>
<feature type="binding site" description="in other chain" evidence="14">
    <location>
        <begin position="537"/>
        <end position="541"/>
    </location>
    <ligand>
        <name>beta-D-fructose 2,6-bisphosphate</name>
        <dbReference type="ChEBI" id="CHEBI:58579"/>
        <note>allosteric activator; ligand shared between dimeric partners</note>
    </ligand>
</feature>
<feature type="region of interest" description="N-terminal catalytic PFK domain 1" evidence="14">
    <location>
        <begin position="1"/>
        <end position="389"/>
    </location>
</feature>
<comment type="caution">
    <text evidence="14">Lacks conserved residue(s) required for the propagation of feature annotation.</text>
</comment>
<dbReference type="GO" id="GO:0005524">
    <property type="term" value="F:ATP binding"/>
    <property type="evidence" value="ECO:0007669"/>
    <property type="project" value="UniProtKB-KW"/>
</dbReference>
<accession>A0A5M3Z7V5</accession>
<dbReference type="GO" id="GO:0003872">
    <property type="term" value="F:6-phosphofructokinase activity"/>
    <property type="evidence" value="ECO:0007669"/>
    <property type="project" value="UniProtKB-UniRule"/>
</dbReference>
<dbReference type="HAMAP" id="MF_03184">
    <property type="entry name" value="Phosphofructokinase_I_E"/>
    <property type="match status" value="1"/>
</dbReference>
<dbReference type="PANTHER" id="PTHR13697">
    <property type="entry name" value="PHOSPHOFRUCTOKINASE"/>
    <property type="match status" value="1"/>
</dbReference>
<dbReference type="InterPro" id="IPR035966">
    <property type="entry name" value="PKF_sf"/>
</dbReference>
<feature type="binding site" evidence="14">
    <location>
        <position position="24"/>
    </location>
    <ligand>
        <name>ATP</name>
        <dbReference type="ChEBI" id="CHEBI:30616"/>
    </ligand>
</feature>
<dbReference type="PROSITE" id="PS00433">
    <property type="entry name" value="PHOSPHOFRUCTOKINASE"/>
    <property type="match status" value="1"/>
</dbReference>
<evidence type="ECO:0000256" key="5">
    <source>
        <dbReference type="ARBA" id="ARBA00022533"/>
    </source>
</evidence>
<evidence type="ECO:0000256" key="8">
    <source>
        <dbReference type="ARBA" id="ARBA00022741"/>
    </source>
</evidence>
<feature type="binding site" evidence="14">
    <location>
        <position position="200"/>
    </location>
    <ligand>
        <name>substrate</name>
        <note>ligand shared between dimeric partners</note>
    </ligand>
</feature>
<dbReference type="InterPro" id="IPR000023">
    <property type="entry name" value="Phosphofructokinase_dom"/>
</dbReference>
<dbReference type="OrthoDB" id="537915at2759"/>
<comment type="pathway">
    <text evidence="3 14 15">Carbohydrate degradation; glycolysis; D-glyceraldehyde 3-phosphate and glycerone phosphate from D-glucose: step 3/4.</text>
</comment>
<dbReference type="GO" id="GO:0030388">
    <property type="term" value="P:fructose 1,6-bisphosphate metabolic process"/>
    <property type="evidence" value="ECO:0007669"/>
    <property type="project" value="TreeGrafter"/>
</dbReference>
<dbReference type="GO" id="GO:0005739">
    <property type="term" value="C:mitochondrion"/>
    <property type="evidence" value="ECO:0007669"/>
    <property type="project" value="TreeGrafter"/>
</dbReference>
<dbReference type="GO" id="GO:0061621">
    <property type="term" value="P:canonical glycolysis"/>
    <property type="evidence" value="ECO:0007669"/>
    <property type="project" value="TreeGrafter"/>
</dbReference>
<evidence type="ECO:0000313" key="18">
    <source>
        <dbReference type="Proteomes" id="UP000452235"/>
    </source>
</evidence>
<comment type="subcellular location">
    <subcellularLocation>
        <location evidence="2 14">Cytoplasm</location>
    </subcellularLocation>
</comment>
<dbReference type="GO" id="GO:0006002">
    <property type="term" value="P:fructose 6-phosphate metabolic process"/>
    <property type="evidence" value="ECO:0007669"/>
    <property type="project" value="InterPro"/>
</dbReference>
<keyword evidence="5 14" id="KW-0021">Allosteric enzyme</keyword>
<dbReference type="PRINTS" id="PR00476">
    <property type="entry name" value="PHFRCTKINASE"/>
</dbReference>
<evidence type="ECO:0000256" key="3">
    <source>
        <dbReference type="ARBA" id="ARBA00004679"/>
    </source>
</evidence>
<keyword evidence="11 14" id="KW-0460">Magnesium</keyword>
<dbReference type="PIRSF" id="PIRSF000533">
    <property type="entry name" value="ATP_PFK_euk"/>
    <property type="match status" value="1"/>
</dbReference>
<name>A0A5M3Z7V5_ASPTE</name>
<feature type="binding site" description="in other chain" evidence="14">
    <location>
        <begin position="582"/>
        <end position="584"/>
    </location>
    <ligand>
        <name>beta-D-fructose 2,6-bisphosphate</name>
        <dbReference type="ChEBI" id="CHEBI:58579"/>
        <note>allosteric activator; ligand shared between dimeric partners</note>
    </ligand>
</feature>
<dbReference type="InterPro" id="IPR009161">
    <property type="entry name" value="6-Pfructokinase_euk"/>
</dbReference>
<comment type="catalytic activity">
    <reaction evidence="13 14 15">
        <text>beta-D-fructose 6-phosphate + ATP = beta-D-fructose 1,6-bisphosphate + ADP + H(+)</text>
        <dbReference type="Rhea" id="RHEA:16109"/>
        <dbReference type="ChEBI" id="CHEBI:15378"/>
        <dbReference type="ChEBI" id="CHEBI:30616"/>
        <dbReference type="ChEBI" id="CHEBI:32966"/>
        <dbReference type="ChEBI" id="CHEBI:57634"/>
        <dbReference type="ChEBI" id="CHEBI:456216"/>
        <dbReference type="EC" id="2.7.1.11"/>
    </reaction>
</comment>
<evidence type="ECO:0000256" key="14">
    <source>
        <dbReference type="HAMAP-Rule" id="MF_03184"/>
    </source>
</evidence>
<dbReference type="UniPathway" id="UPA00109">
    <property type="reaction ID" value="UER00182"/>
</dbReference>
<evidence type="ECO:0000256" key="15">
    <source>
        <dbReference type="PIRNR" id="PIRNR000533"/>
    </source>
</evidence>
<feature type="binding site" description="in other chain" evidence="14">
    <location>
        <position position="642"/>
    </location>
    <ligand>
        <name>beta-D-fructose 2,6-bisphosphate</name>
        <dbReference type="ChEBI" id="CHEBI:58579"/>
        <note>allosteric activator; ligand shared between dimeric partners</note>
    </ligand>
</feature>
<comment type="similarity">
    <text evidence="15">Belongs to the phosphofructokinase type A (PFKA) family. ATP-dependent PFK group I subfamily. Eukaryotic two domain clade "E" sub-subfamily.</text>
</comment>
<feature type="binding site" evidence="14">
    <location>
        <position position="118"/>
    </location>
    <ligand>
        <name>Mg(2+)</name>
        <dbReference type="ChEBI" id="CHEBI:18420"/>
        <note>catalytic</note>
    </ligand>
</feature>
<keyword evidence="18" id="KW-1185">Reference proteome</keyword>
<dbReference type="FunFam" id="3.40.50.460:FF:000008">
    <property type="entry name" value="ATP-dependent 6-phosphofructokinase"/>
    <property type="match status" value="1"/>
</dbReference>
<feature type="binding site" description="in other chain" evidence="14">
    <location>
        <begin position="297"/>
        <end position="300"/>
    </location>
    <ligand>
        <name>substrate</name>
        <note>ligand shared between dimeric partners</note>
    </ligand>
</feature>